<feature type="region of interest" description="Disordered" evidence="1">
    <location>
        <begin position="155"/>
        <end position="174"/>
    </location>
</feature>
<evidence type="ECO:0008006" key="4">
    <source>
        <dbReference type="Google" id="ProtNLM"/>
    </source>
</evidence>
<name>A0A5N6MWG7_9ASTR</name>
<dbReference type="PANTHER" id="PTHR31798:SF2">
    <property type="entry name" value="HYDROXYPROLINE-RICH GLYCOPROTEIN FAMILY PROTEIN"/>
    <property type="match status" value="1"/>
</dbReference>
<dbReference type="PANTHER" id="PTHR31798">
    <property type="entry name" value="HYDROXYPROLINE-RICH GLYCOPROTEIN-LIKE"/>
    <property type="match status" value="1"/>
</dbReference>
<dbReference type="OrthoDB" id="1927968at2759"/>
<sequence length="333" mass="36535">MRSVNDSMVTINSAASAIQSSENRATQSSSVQKRRWGSCWNISWCFGSQKHSKRIGPAVLVPEPGYSTTLAQRPTNMSQPPSRVLPFIAPPSSPASFFHSEPPSATHSPGGFLSFNSVSASMYSPGGPANMFAIGPYAHETQLVSPPVFSTYTTEPSTAPFTPPPESVHLTTPSSPEVPYARLLGSCDQSNVIPYEFQSYQLYPGSPMGHLTPGSESGKVSPCHWESHHLVDHRVSFEVTPEQVVRCVERRRCADMANNHDDVAKGLECSNGEIFMRHQKHRSTSTLVSVKEFNFDSTDGPESDWWSSEKVLGKENGPIKNWSFFPLMQPSVS</sequence>
<keyword evidence="3" id="KW-1185">Reference proteome</keyword>
<dbReference type="InterPro" id="IPR040420">
    <property type="entry name" value="At1g76660-like"/>
</dbReference>
<evidence type="ECO:0000256" key="1">
    <source>
        <dbReference type="SAM" id="MobiDB-lite"/>
    </source>
</evidence>
<reference evidence="2 3" key="1">
    <citation type="submission" date="2019-05" db="EMBL/GenBank/DDBJ databases">
        <title>Mikania micrantha, genome provides insights into the molecular mechanism of rapid growth.</title>
        <authorList>
            <person name="Liu B."/>
        </authorList>
    </citation>
    <scope>NUCLEOTIDE SEQUENCE [LARGE SCALE GENOMIC DNA]</scope>
    <source>
        <strain evidence="2">NLD-2019</strain>
        <tissue evidence="2">Leaf</tissue>
    </source>
</reference>
<dbReference type="Proteomes" id="UP000326396">
    <property type="component" value="Linkage Group LG4"/>
</dbReference>
<accession>A0A5N6MWG7</accession>
<proteinExistence type="predicted"/>
<gene>
    <name evidence="2" type="ORF">E3N88_26971</name>
</gene>
<organism evidence="2 3">
    <name type="scientific">Mikania micrantha</name>
    <name type="common">bitter vine</name>
    <dbReference type="NCBI Taxonomy" id="192012"/>
    <lineage>
        <taxon>Eukaryota</taxon>
        <taxon>Viridiplantae</taxon>
        <taxon>Streptophyta</taxon>
        <taxon>Embryophyta</taxon>
        <taxon>Tracheophyta</taxon>
        <taxon>Spermatophyta</taxon>
        <taxon>Magnoliopsida</taxon>
        <taxon>eudicotyledons</taxon>
        <taxon>Gunneridae</taxon>
        <taxon>Pentapetalae</taxon>
        <taxon>asterids</taxon>
        <taxon>campanulids</taxon>
        <taxon>Asterales</taxon>
        <taxon>Asteraceae</taxon>
        <taxon>Asteroideae</taxon>
        <taxon>Heliantheae alliance</taxon>
        <taxon>Eupatorieae</taxon>
        <taxon>Mikania</taxon>
    </lineage>
</organism>
<dbReference type="EMBL" id="SZYD01000014">
    <property type="protein sequence ID" value="KAD4178380.1"/>
    <property type="molecule type" value="Genomic_DNA"/>
</dbReference>
<comment type="caution">
    <text evidence="2">The sequence shown here is derived from an EMBL/GenBank/DDBJ whole genome shotgun (WGS) entry which is preliminary data.</text>
</comment>
<evidence type="ECO:0000313" key="2">
    <source>
        <dbReference type="EMBL" id="KAD4178380.1"/>
    </source>
</evidence>
<evidence type="ECO:0000313" key="3">
    <source>
        <dbReference type="Proteomes" id="UP000326396"/>
    </source>
</evidence>
<dbReference type="AlphaFoldDB" id="A0A5N6MWG7"/>
<protein>
    <recommendedName>
        <fullName evidence="4">Hydroxyproline-rich glycoprotein family protein</fullName>
    </recommendedName>
</protein>